<feature type="region of interest" description="Disordered" evidence="1">
    <location>
        <begin position="121"/>
        <end position="145"/>
    </location>
</feature>
<dbReference type="SUPFAM" id="SSF47576">
    <property type="entry name" value="Calponin-homology domain, CH-domain"/>
    <property type="match status" value="1"/>
</dbReference>
<feature type="region of interest" description="Disordered" evidence="1">
    <location>
        <begin position="156"/>
        <end position="175"/>
    </location>
</feature>
<proteinExistence type="predicted"/>
<dbReference type="CDD" id="cd00014">
    <property type="entry name" value="CH_SF"/>
    <property type="match status" value="1"/>
</dbReference>
<dbReference type="PANTHER" id="PTHR38702">
    <property type="entry name" value="CALPONIN-HOMOLOGY (CH) DOMAIN-CONTAINING PROTEIN"/>
    <property type="match status" value="1"/>
</dbReference>
<name>A0A3M6W4R4_HORWE</name>
<feature type="compositionally biased region" description="Polar residues" evidence="1">
    <location>
        <begin position="9"/>
        <end position="19"/>
    </location>
</feature>
<dbReference type="OrthoDB" id="2534759at2759"/>
<dbReference type="EMBL" id="QWIJ01001796">
    <property type="protein sequence ID" value="RMX73508.1"/>
    <property type="molecule type" value="Genomic_DNA"/>
</dbReference>
<dbReference type="PANTHER" id="PTHR38702:SF1">
    <property type="entry name" value="CALPONIN-HOMOLOGY (CH) DOMAIN-CONTAINING PROTEIN"/>
    <property type="match status" value="1"/>
</dbReference>
<evidence type="ECO:0000313" key="3">
    <source>
        <dbReference type="EMBL" id="RMX92426.1"/>
    </source>
</evidence>
<dbReference type="Proteomes" id="UP000282582">
    <property type="component" value="Unassembled WGS sequence"/>
</dbReference>
<feature type="compositionally biased region" description="Basic and acidic residues" evidence="1">
    <location>
        <begin position="506"/>
        <end position="521"/>
    </location>
</feature>
<evidence type="ECO:0000256" key="1">
    <source>
        <dbReference type="SAM" id="MobiDB-lite"/>
    </source>
</evidence>
<feature type="region of interest" description="Disordered" evidence="1">
    <location>
        <begin position="1"/>
        <end position="75"/>
    </location>
</feature>
<accession>A0A3M6W4R4</accession>
<dbReference type="AlphaFoldDB" id="A0A3M6W4R4"/>
<feature type="region of interest" description="Disordered" evidence="1">
    <location>
        <begin position="181"/>
        <end position="208"/>
    </location>
</feature>
<evidence type="ECO:0000313" key="4">
    <source>
        <dbReference type="Proteomes" id="UP000281245"/>
    </source>
</evidence>
<protein>
    <submittedName>
        <fullName evidence="2">Uncharacterized protein</fullName>
    </submittedName>
</protein>
<organism evidence="2 4">
    <name type="scientific">Hortaea werneckii</name>
    <name type="common">Black yeast</name>
    <name type="synonym">Cladosporium werneckii</name>
    <dbReference type="NCBI Taxonomy" id="91943"/>
    <lineage>
        <taxon>Eukaryota</taxon>
        <taxon>Fungi</taxon>
        <taxon>Dikarya</taxon>
        <taxon>Ascomycota</taxon>
        <taxon>Pezizomycotina</taxon>
        <taxon>Dothideomycetes</taxon>
        <taxon>Dothideomycetidae</taxon>
        <taxon>Mycosphaerellales</taxon>
        <taxon>Teratosphaeriaceae</taxon>
        <taxon>Hortaea</taxon>
    </lineage>
</organism>
<comment type="caution">
    <text evidence="2">The sequence shown here is derived from an EMBL/GenBank/DDBJ whole genome shotgun (WGS) entry which is preliminary data.</text>
</comment>
<gene>
    <name evidence="3" type="ORF">D0868_13415</name>
    <name evidence="2" type="ORF">D0869_13531</name>
</gene>
<feature type="region of interest" description="Disordered" evidence="1">
    <location>
        <begin position="506"/>
        <end position="545"/>
    </location>
</feature>
<evidence type="ECO:0000313" key="2">
    <source>
        <dbReference type="EMBL" id="RMX73508.1"/>
    </source>
</evidence>
<dbReference type="EMBL" id="QWIK01001782">
    <property type="protein sequence ID" value="RMX92426.1"/>
    <property type="molecule type" value="Genomic_DNA"/>
</dbReference>
<dbReference type="InterPro" id="IPR036872">
    <property type="entry name" value="CH_dom_sf"/>
</dbReference>
<feature type="compositionally biased region" description="Low complexity" evidence="1">
    <location>
        <begin position="20"/>
        <end position="56"/>
    </location>
</feature>
<dbReference type="Proteomes" id="UP000281245">
    <property type="component" value="Unassembled WGS sequence"/>
</dbReference>
<reference evidence="4 5" key="1">
    <citation type="journal article" date="2018" name="BMC Genomics">
        <title>Genomic evidence for intraspecific hybridization in a clonal and extremely halotolerant yeast.</title>
        <authorList>
            <person name="Gostincar C."/>
            <person name="Stajich J.E."/>
            <person name="Zupancic J."/>
            <person name="Zalar P."/>
            <person name="Gunde-Cimerman N."/>
        </authorList>
    </citation>
    <scope>NUCLEOTIDE SEQUENCE [LARGE SCALE GENOMIC DNA]</scope>
    <source>
        <strain evidence="3 5">EXF-6654</strain>
        <strain evidence="2 4">EXF-6656</strain>
    </source>
</reference>
<feature type="compositionally biased region" description="Polar residues" evidence="1">
    <location>
        <begin position="196"/>
        <end position="205"/>
    </location>
</feature>
<sequence length="545" mass="60830">MADTAKTPPESTIASPEQRPSSPSLSASPSLALDAIPSLDRSVSTPSNSSSSTLSTRSRHSRLSDGGATVLRRRGYMRPQGTAFADSARNRDSVMSLGSIAHMQYYFARTGLLDGKGAQLAKEGKKNGNNKENVEPSISSVDDLGMTSLSQYDGATSSYAVSDPGQDAAVVESPTDMQSMSDAWTSTKEPPMLPPTVSTYKQKPSYTEPLPDMPVLRRELKEALQDACKVIEECQKQIEVGQQGVAESSTTDSFHEIQGLHVLDIITLAIRAAKNYYTAHSQPERLYAITCEKTIRGDLYQVLDILKKMASRNFRGGVKLPELIGIIGWIESIDVLLKKEEQAEQAEAEERATWVWREGDWAGREREREWLFLKSFDRDEPPLPPWSGQAVEDDEQKLPNEFLECLADGIRLVRLHNTLVTKSQRQFDLIKSWHTDTCLPYRKAENLRFWMKAAELRWDIHLDFPVSDIVNGKDEQESWRKFEDAVFRWCGKVRSELVDEWRLEATGEDNKRKPPELKIEVPEADGGNGENATQADPASGAEHAA</sequence>
<evidence type="ECO:0000313" key="5">
    <source>
        <dbReference type="Proteomes" id="UP000282582"/>
    </source>
</evidence>
<dbReference type="VEuPathDB" id="FungiDB:BTJ68_00392"/>